<feature type="domain" description="PDZ" evidence="8">
    <location>
        <begin position="94"/>
        <end position="162"/>
    </location>
</feature>
<keyword evidence="2 5" id="KW-0645">Protease</keyword>
<feature type="chain" id="PRO_5047132175" evidence="7">
    <location>
        <begin position="32"/>
        <end position="482"/>
    </location>
</feature>
<feature type="compositionally biased region" description="Basic and acidic residues" evidence="6">
    <location>
        <begin position="405"/>
        <end position="418"/>
    </location>
</feature>
<dbReference type="InterPro" id="IPR004447">
    <property type="entry name" value="Peptidase_S41A"/>
</dbReference>
<keyword evidence="4 5" id="KW-0720">Serine protease</keyword>
<dbReference type="SUPFAM" id="SSF50156">
    <property type="entry name" value="PDZ domain-like"/>
    <property type="match status" value="1"/>
</dbReference>
<sequence length="482" mass="52208">MSNKPYSRWKKVSLIAAGAGLGIAISLSFNATANKEVANNPLPIDELRAFSTVFGVIKQSYVEPVDDKKLISEAIKGMVSGLDPHSTYLDEEAFKELKVNTQGEFGGLGIEVNMEDGLVRVVSPIEDTPAYRAGIKAGDFIVKIGDVQVQGMSLNEAVSKMRGKVGEPVTLTLLRKGEGKPIIVTLKRAIIKVQSVKYKLAEPGYGYIRVTQFQEHTSEKLGEAIEALYKENKAPLKGIVLDLRNDPGGLLDGAVGVSAAFLPKDALVVYTEGRVADSKIKLTASPQFYQRDSKKDFFKNLPPEVKTVPLVVLVNSGSASASEIVAGALQDHKRALVVGTQTFGKGSVQTILPIDEKSALKLTTARYFTPAGRSIQAKGITPDIIVEDATLSNKEESPFRMREADLGKHLDNPTDKNAGKVTPVPTPAKVEAKKPAKTNASETESEENPRELVSKSDYQLQQALSVLKVQQLMLNKEKPNLK</sequence>
<dbReference type="SMART" id="SM00245">
    <property type="entry name" value="TSPc"/>
    <property type="match status" value="1"/>
</dbReference>
<comment type="similarity">
    <text evidence="1 5">Belongs to the peptidase S41A family.</text>
</comment>
<evidence type="ECO:0000313" key="10">
    <source>
        <dbReference type="Proteomes" id="UP001195660"/>
    </source>
</evidence>
<dbReference type="Gene3D" id="2.30.42.10">
    <property type="match status" value="1"/>
</dbReference>
<evidence type="ECO:0000256" key="2">
    <source>
        <dbReference type="ARBA" id="ARBA00022670"/>
    </source>
</evidence>
<dbReference type="Gene3D" id="3.30.750.44">
    <property type="match status" value="1"/>
</dbReference>
<dbReference type="Pfam" id="PF22694">
    <property type="entry name" value="CtpB_N-like"/>
    <property type="match status" value="1"/>
</dbReference>
<dbReference type="InterPro" id="IPR055210">
    <property type="entry name" value="CtpA/B_N"/>
</dbReference>
<dbReference type="PROSITE" id="PS50106">
    <property type="entry name" value="PDZ"/>
    <property type="match status" value="1"/>
</dbReference>
<comment type="caution">
    <text evidence="9">The sequence shown here is derived from an EMBL/GenBank/DDBJ whole genome shotgun (WGS) entry which is preliminary data.</text>
</comment>
<dbReference type="Pfam" id="PF03572">
    <property type="entry name" value="Peptidase_S41"/>
    <property type="match status" value="1"/>
</dbReference>
<dbReference type="InterPro" id="IPR029045">
    <property type="entry name" value="ClpP/crotonase-like_dom_sf"/>
</dbReference>
<evidence type="ECO:0000259" key="8">
    <source>
        <dbReference type="PROSITE" id="PS50106"/>
    </source>
</evidence>
<dbReference type="InterPro" id="IPR005151">
    <property type="entry name" value="Tail-specific_protease"/>
</dbReference>
<dbReference type="NCBIfam" id="TIGR00225">
    <property type="entry name" value="prc"/>
    <property type="match status" value="1"/>
</dbReference>
<keyword evidence="3 5" id="KW-0378">Hydrolase</keyword>
<dbReference type="Gene3D" id="3.90.226.10">
    <property type="entry name" value="2-enoyl-CoA Hydratase, Chain A, domain 1"/>
    <property type="match status" value="1"/>
</dbReference>
<proteinExistence type="inferred from homology"/>
<gene>
    <name evidence="9" type="ORF">GM173_13380</name>
</gene>
<dbReference type="Proteomes" id="UP001195660">
    <property type="component" value="Unassembled WGS sequence"/>
</dbReference>
<dbReference type="RefSeq" id="WP_203571891.1">
    <property type="nucleotide sequence ID" value="NZ_WOFE01000008.1"/>
</dbReference>
<dbReference type="PANTHER" id="PTHR32060:SF30">
    <property type="entry name" value="CARBOXY-TERMINAL PROCESSING PROTEASE CTPA"/>
    <property type="match status" value="1"/>
</dbReference>
<accession>A0ABS2CES2</accession>
<dbReference type="SMART" id="SM00228">
    <property type="entry name" value="PDZ"/>
    <property type="match status" value="1"/>
</dbReference>
<protein>
    <submittedName>
        <fullName evidence="9">PDZ domain-containing protein</fullName>
    </submittedName>
</protein>
<feature type="region of interest" description="Disordered" evidence="6">
    <location>
        <begin position="405"/>
        <end position="456"/>
    </location>
</feature>
<evidence type="ECO:0000313" key="9">
    <source>
        <dbReference type="EMBL" id="MBM5572562.1"/>
    </source>
</evidence>
<dbReference type="EMBL" id="WOFE01000008">
    <property type="protein sequence ID" value="MBM5572562.1"/>
    <property type="molecule type" value="Genomic_DNA"/>
</dbReference>
<reference evidence="9 10" key="1">
    <citation type="submission" date="2019-11" db="EMBL/GenBank/DDBJ databases">
        <title>Novel Deefgea species.</title>
        <authorList>
            <person name="Han J.-H."/>
        </authorList>
    </citation>
    <scope>NUCLEOTIDE SEQUENCE [LARGE SCALE GENOMIC DNA]</scope>
    <source>
        <strain evidence="9 10">LMG 24817</strain>
    </source>
</reference>
<dbReference type="PANTHER" id="PTHR32060">
    <property type="entry name" value="TAIL-SPECIFIC PROTEASE"/>
    <property type="match status" value="1"/>
</dbReference>
<dbReference type="Pfam" id="PF13180">
    <property type="entry name" value="PDZ_2"/>
    <property type="match status" value="1"/>
</dbReference>
<dbReference type="CDD" id="cd07560">
    <property type="entry name" value="Peptidase_S41_CPP"/>
    <property type="match status" value="1"/>
</dbReference>
<evidence type="ECO:0000256" key="3">
    <source>
        <dbReference type="ARBA" id="ARBA00022801"/>
    </source>
</evidence>
<feature type="signal peptide" evidence="7">
    <location>
        <begin position="1"/>
        <end position="31"/>
    </location>
</feature>
<dbReference type="InterPro" id="IPR001478">
    <property type="entry name" value="PDZ"/>
</dbReference>
<organism evidence="9 10">
    <name type="scientific">Deefgea chitinilytica</name>
    <dbReference type="NCBI Taxonomy" id="570276"/>
    <lineage>
        <taxon>Bacteria</taxon>
        <taxon>Pseudomonadati</taxon>
        <taxon>Pseudomonadota</taxon>
        <taxon>Betaproteobacteria</taxon>
        <taxon>Neisseriales</taxon>
        <taxon>Chitinibacteraceae</taxon>
        <taxon>Deefgea</taxon>
    </lineage>
</organism>
<dbReference type="CDD" id="cd06782">
    <property type="entry name" value="cpPDZ_CPP-like"/>
    <property type="match status" value="1"/>
</dbReference>
<evidence type="ECO:0000256" key="5">
    <source>
        <dbReference type="RuleBase" id="RU004404"/>
    </source>
</evidence>
<evidence type="ECO:0000256" key="4">
    <source>
        <dbReference type="ARBA" id="ARBA00022825"/>
    </source>
</evidence>
<dbReference type="SUPFAM" id="SSF52096">
    <property type="entry name" value="ClpP/crotonase"/>
    <property type="match status" value="1"/>
</dbReference>
<evidence type="ECO:0000256" key="6">
    <source>
        <dbReference type="SAM" id="MobiDB-lite"/>
    </source>
</evidence>
<dbReference type="InterPro" id="IPR036034">
    <property type="entry name" value="PDZ_sf"/>
</dbReference>
<keyword evidence="7" id="KW-0732">Signal</keyword>
<evidence type="ECO:0000256" key="7">
    <source>
        <dbReference type="SAM" id="SignalP"/>
    </source>
</evidence>
<evidence type="ECO:0000256" key="1">
    <source>
        <dbReference type="ARBA" id="ARBA00009179"/>
    </source>
</evidence>
<name>A0ABS2CES2_9NEIS</name>
<keyword evidence="10" id="KW-1185">Reference proteome</keyword>